<proteinExistence type="predicted"/>
<dbReference type="PANTHER" id="PTHR35317">
    <property type="entry name" value="OS04G0629600 PROTEIN"/>
    <property type="match status" value="1"/>
</dbReference>
<dbReference type="OrthoDB" id="8063676at2759"/>
<dbReference type="AlphaFoldDB" id="A0A484M096"/>
<evidence type="ECO:0000313" key="2">
    <source>
        <dbReference type="Proteomes" id="UP000595140"/>
    </source>
</evidence>
<dbReference type="Pfam" id="PF14223">
    <property type="entry name" value="Retrotran_gag_2"/>
    <property type="match status" value="1"/>
</dbReference>
<protein>
    <recommendedName>
        <fullName evidence="3">DUF4219 domain-containing protein</fullName>
    </recommendedName>
</protein>
<dbReference type="PANTHER" id="PTHR35317:SF35">
    <property type="entry name" value="DUF4219 DOMAIN-CONTAINING PROTEIN"/>
    <property type="match status" value="1"/>
</dbReference>
<evidence type="ECO:0000313" key="1">
    <source>
        <dbReference type="EMBL" id="VFQ81586.1"/>
    </source>
</evidence>
<evidence type="ECO:0008006" key="3">
    <source>
        <dbReference type="Google" id="ProtNLM"/>
    </source>
</evidence>
<dbReference type="Proteomes" id="UP000595140">
    <property type="component" value="Unassembled WGS sequence"/>
</dbReference>
<organism evidence="1 2">
    <name type="scientific">Cuscuta campestris</name>
    <dbReference type="NCBI Taxonomy" id="132261"/>
    <lineage>
        <taxon>Eukaryota</taxon>
        <taxon>Viridiplantae</taxon>
        <taxon>Streptophyta</taxon>
        <taxon>Embryophyta</taxon>
        <taxon>Tracheophyta</taxon>
        <taxon>Spermatophyta</taxon>
        <taxon>Magnoliopsida</taxon>
        <taxon>eudicotyledons</taxon>
        <taxon>Gunneridae</taxon>
        <taxon>Pentapetalae</taxon>
        <taxon>asterids</taxon>
        <taxon>lamiids</taxon>
        <taxon>Solanales</taxon>
        <taxon>Convolvulaceae</taxon>
        <taxon>Cuscuteae</taxon>
        <taxon>Cuscuta</taxon>
        <taxon>Cuscuta subgen. Grammica</taxon>
        <taxon>Cuscuta sect. Cleistogrammica</taxon>
    </lineage>
</organism>
<gene>
    <name evidence="1" type="ORF">CCAM_LOCUS23362</name>
</gene>
<keyword evidence="2" id="KW-1185">Reference proteome</keyword>
<reference evidence="1 2" key="1">
    <citation type="submission" date="2018-04" db="EMBL/GenBank/DDBJ databases">
        <authorList>
            <person name="Vogel A."/>
        </authorList>
    </citation>
    <scope>NUCLEOTIDE SEQUENCE [LARGE SCALE GENOMIC DNA]</scope>
</reference>
<name>A0A484M096_9ASTE</name>
<sequence length="175" mass="20023">MAGNGSGNGIPQLPIFKGENYHFWSLKMVTLFKSQELWTLVEQGYTEPEGGGEGDATLREKRKKDAKALFIIQQALDDTIFPRIASAMTSKQAWDTLKQEYRGDKRTIMVKLQSLKREYETALMKEDESVEDYLSRMTGIVQKMRSYGEDVKDSQVVSKVLRSMTKRFDHVVTTI</sequence>
<dbReference type="EMBL" id="OOIL02002240">
    <property type="protein sequence ID" value="VFQ81586.1"/>
    <property type="molecule type" value="Genomic_DNA"/>
</dbReference>
<accession>A0A484M096</accession>